<organism evidence="1 2">
    <name type="scientific">Portunus trituberculatus</name>
    <name type="common">Swimming crab</name>
    <name type="synonym">Neptunus trituberculatus</name>
    <dbReference type="NCBI Taxonomy" id="210409"/>
    <lineage>
        <taxon>Eukaryota</taxon>
        <taxon>Metazoa</taxon>
        <taxon>Ecdysozoa</taxon>
        <taxon>Arthropoda</taxon>
        <taxon>Crustacea</taxon>
        <taxon>Multicrustacea</taxon>
        <taxon>Malacostraca</taxon>
        <taxon>Eumalacostraca</taxon>
        <taxon>Eucarida</taxon>
        <taxon>Decapoda</taxon>
        <taxon>Pleocyemata</taxon>
        <taxon>Brachyura</taxon>
        <taxon>Eubrachyura</taxon>
        <taxon>Portunoidea</taxon>
        <taxon>Portunidae</taxon>
        <taxon>Portuninae</taxon>
        <taxon>Portunus</taxon>
    </lineage>
</organism>
<keyword evidence="2" id="KW-1185">Reference proteome</keyword>
<dbReference type="Proteomes" id="UP000324222">
    <property type="component" value="Unassembled WGS sequence"/>
</dbReference>
<accession>A0A5B7G1W6</accession>
<evidence type="ECO:0000313" key="1">
    <source>
        <dbReference type="EMBL" id="MPC51138.1"/>
    </source>
</evidence>
<sequence>MCMTEASHRTLIYKSPRPSTHPTMLLILHLHKATPLDHIVTSRTHNSYVLLEFLGWGPSFTRGRAGWACSGRVAERRHLCFKGSPKSFRYPLHTLKRHAVGVRSLAGETFILMREKTR</sequence>
<dbReference type="AlphaFoldDB" id="A0A5B7G1W6"/>
<name>A0A5B7G1W6_PORTR</name>
<reference evidence="1 2" key="1">
    <citation type="submission" date="2019-05" db="EMBL/GenBank/DDBJ databases">
        <title>Another draft genome of Portunus trituberculatus and its Hox gene families provides insights of decapod evolution.</title>
        <authorList>
            <person name="Jeong J.-H."/>
            <person name="Song I."/>
            <person name="Kim S."/>
            <person name="Choi T."/>
            <person name="Kim D."/>
            <person name="Ryu S."/>
            <person name="Kim W."/>
        </authorList>
    </citation>
    <scope>NUCLEOTIDE SEQUENCE [LARGE SCALE GENOMIC DNA]</scope>
    <source>
        <tissue evidence="1">Muscle</tissue>
    </source>
</reference>
<proteinExistence type="predicted"/>
<comment type="caution">
    <text evidence="1">The sequence shown here is derived from an EMBL/GenBank/DDBJ whole genome shotgun (WGS) entry which is preliminary data.</text>
</comment>
<dbReference type="EMBL" id="VSRR010009977">
    <property type="protein sequence ID" value="MPC51138.1"/>
    <property type="molecule type" value="Genomic_DNA"/>
</dbReference>
<evidence type="ECO:0000313" key="2">
    <source>
        <dbReference type="Proteomes" id="UP000324222"/>
    </source>
</evidence>
<protein>
    <submittedName>
        <fullName evidence="1">Uncharacterized protein</fullName>
    </submittedName>
</protein>
<gene>
    <name evidence="1" type="ORF">E2C01_044978</name>
</gene>